<evidence type="ECO:0000313" key="13">
    <source>
        <dbReference type="Proteomes" id="UP000295247"/>
    </source>
</evidence>
<evidence type="ECO:0000256" key="5">
    <source>
        <dbReference type="ARBA" id="ARBA00022884"/>
    </source>
</evidence>
<accession>A0A4R4A6C9</accession>
<dbReference type="PANTHER" id="PTHR21600">
    <property type="entry name" value="MITOCHONDRIAL RNA PSEUDOURIDINE SYNTHASE"/>
    <property type="match status" value="1"/>
</dbReference>
<dbReference type="InterPro" id="IPR020103">
    <property type="entry name" value="PsdUridine_synth_cat_dom_sf"/>
</dbReference>
<evidence type="ECO:0000256" key="10">
    <source>
        <dbReference type="SAM" id="MobiDB-lite"/>
    </source>
</evidence>
<dbReference type="InterPro" id="IPR050188">
    <property type="entry name" value="RluA_PseudoU_synthase"/>
</dbReference>
<feature type="region of interest" description="Disordered" evidence="10">
    <location>
        <begin position="1"/>
        <end position="22"/>
    </location>
</feature>
<dbReference type="GO" id="GO:0000455">
    <property type="term" value="P:enzyme-directed rRNA pseudouridine synthesis"/>
    <property type="evidence" value="ECO:0007669"/>
    <property type="project" value="UniProtKB-ARBA"/>
</dbReference>
<evidence type="ECO:0000256" key="3">
    <source>
        <dbReference type="ARBA" id="ARBA00010876"/>
    </source>
</evidence>
<evidence type="ECO:0000256" key="8">
    <source>
        <dbReference type="PROSITE-ProRule" id="PRU00182"/>
    </source>
</evidence>
<reference evidence="12 13" key="1">
    <citation type="submission" date="2019-03" db="EMBL/GenBank/DDBJ databases">
        <title>Genomic Encyclopedia of Type Strains, Phase IV (KMG-IV): sequencing the most valuable type-strain genomes for metagenomic binning, comparative biology and taxonomic classification.</title>
        <authorList>
            <person name="Goeker M."/>
        </authorList>
    </citation>
    <scope>NUCLEOTIDE SEQUENCE [LARGE SCALE GENOMIC DNA]</scope>
    <source>
        <strain evidence="12 13">DSM 203</strain>
    </source>
</reference>
<gene>
    <name evidence="12" type="ORF">EDC29_11133</name>
</gene>
<dbReference type="SMART" id="SM00363">
    <property type="entry name" value="S4"/>
    <property type="match status" value="1"/>
</dbReference>
<dbReference type="Gene3D" id="3.10.290.10">
    <property type="entry name" value="RNA-binding S4 domain"/>
    <property type="match status" value="1"/>
</dbReference>
<dbReference type="PANTHER" id="PTHR21600:SF92">
    <property type="entry name" value="RIBOSOMAL LARGE SUBUNIT PSEUDOURIDINE SYNTHASE C"/>
    <property type="match status" value="1"/>
</dbReference>
<keyword evidence="5 8" id="KW-0694">RNA-binding</keyword>
<evidence type="ECO:0000259" key="11">
    <source>
        <dbReference type="SMART" id="SM00363"/>
    </source>
</evidence>
<keyword evidence="6 9" id="KW-0413">Isomerase</keyword>
<dbReference type="Pfam" id="PF01479">
    <property type="entry name" value="S4"/>
    <property type="match status" value="1"/>
</dbReference>
<dbReference type="Proteomes" id="UP000295247">
    <property type="component" value="Unassembled WGS sequence"/>
</dbReference>
<dbReference type="InterPro" id="IPR006224">
    <property type="entry name" value="PsdUridine_synth_RluA-like_CS"/>
</dbReference>
<dbReference type="InterPro" id="IPR036986">
    <property type="entry name" value="S4_RNA-bd_sf"/>
</dbReference>
<protein>
    <recommendedName>
        <fullName evidence="9">Pseudouridine synthase</fullName>
        <ecNumber evidence="9">5.4.99.-</ecNumber>
    </recommendedName>
</protein>
<dbReference type="PROSITE" id="PS50889">
    <property type="entry name" value="S4"/>
    <property type="match status" value="1"/>
</dbReference>
<sequence length="333" mass="37196">MSPPDSHPDPASAKGGADTGPRLVRVDAESDGQRIDNFLLRFIKGVPRSHLYRILRRGEVRVNKGRVKASHRLRAGDMVRIPPLRLPEQRAPARAPEGWLARLEGAVLYEDNRLLVIDKPSGLAVHGGSGLSFGLIESLRQLHPGRELELVHRLDRDTSGCLVVTKRRSALRELHRMMREDGIEKRYLALIGGELPRAEMTVDAPLRKNVLRGGERMVSVDPVEGKASRTRFRRLRRLRAGSRVATLVEATLVTGRTHQIRVHAAHLGAPLAGDPKYGDDDWNRELRALGLDRLFLHAAALSFRAEYMSRPLHVEAPLPETLQRLLDALEETA</sequence>
<evidence type="ECO:0000256" key="9">
    <source>
        <dbReference type="RuleBase" id="RU362028"/>
    </source>
</evidence>
<comment type="catalytic activity">
    <reaction evidence="1">
        <text>uridine(955/2504/2580) in 23S rRNA = pseudouridine(955/2504/2580) in 23S rRNA</text>
        <dbReference type="Rhea" id="RHEA:42528"/>
        <dbReference type="Rhea" id="RHEA-COMP:10099"/>
        <dbReference type="Rhea" id="RHEA-COMP:10100"/>
        <dbReference type="ChEBI" id="CHEBI:65314"/>
        <dbReference type="ChEBI" id="CHEBI:65315"/>
        <dbReference type="EC" id="5.4.99.24"/>
    </reaction>
</comment>
<feature type="active site" evidence="7">
    <location>
        <position position="155"/>
    </location>
</feature>
<evidence type="ECO:0000313" key="12">
    <source>
        <dbReference type="EMBL" id="TCW34318.1"/>
    </source>
</evidence>
<dbReference type="Pfam" id="PF00849">
    <property type="entry name" value="PseudoU_synth_2"/>
    <property type="match status" value="1"/>
</dbReference>
<dbReference type="InterPro" id="IPR002942">
    <property type="entry name" value="S4_RNA-bd"/>
</dbReference>
<organism evidence="12 13">
    <name type="scientific">Marichromatium gracile</name>
    <name type="common">Chromatium gracile</name>
    <dbReference type="NCBI Taxonomy" id="1048"/>
    <lineage>
        <taxon>Bacteria</taxon>
        <taxon>Pseudomonadati</taxon>
        <taxon>Pseudomonadota</taxon>
        <taxon>Gammaproteobacteria</taxon>
        <taxon>Chromatiales</taxon>
        <taxon>Chromatiaceae</taxon>
        <taxon>Marichromatium</taxon>
    </lineage>
</organism>
<dbReference type="InterPro" id="IPR006145">
    <property type="entry name" value="PsdUridine_synth_RsuA/RluA"/>
</dbReference>
<dbReference type="Gene3D" id="3.30.2350.10">
    <property type="entry name" value="Pseudouridine synthase"/>
    <property type="match status" value="1"/>
</dbReference>
<dbReference type="NCBIfam" id="TIGR00005">
    <property type="entry name" value="rluA_subfam"/>
    <property type="match status" value="1"/>
</dbReference>
<dbReference type="CDD" id="cd00165">
    <property type="entry name" value="S4"/>
    <property type="match status" value="1"/>
</dbReference>
<feature type="domain" description="RNA-binding S4" evidence="11">
    <location>
        <begin position="33"/>
        <end position="92"/>
    </location>
</feature>
<dbReference type="PROSITE" id="PS01129">
    <property type="entry name" value="PSI_RLU"/>
    <property type="match status" value="1"/>
</dbReference>
<evidence type="ECO:0000256" key="4">
    <source>
        <dbReference type="ARBA" id="ARBA00022552"/>
    </source>
</evidence>
<evidence type="ECO:0000256" key="7">
    <source>
        <dbReference type="PIRSR" id="PIRSR606225-1"/>
    </source>
</evidence>
<comment type="caution">
    <text evidence="12">The sequence shown here is derived from an EMBL/GenBank/DDBJ whole genome shotgun (WGS) entry which is preliminary data.</text>
</comment>
<comment type="function">
    <text evidence="2">Responsible for synthesis of pseudouridine from uracil at positions 955, 2504 and 2580 in 23S ribosomal RNA.</text>
</comment>
<dbReference type="CDD" id="cd02869">
    <property type="entry name" value="PseudoU_synth_RluA_like"/>
    <property type="match status" value="1"/>
</dbReference>
<comment type="similarity">
    <text evidence="3 9">Belongs to the pseudouridine synthase RluA family.</text>
</comment>
<dbReference type="RefSeq" id="WP_190288044.1">
    <property type="nucleotide sequence ID" value="NZ_NRRH01000010.1"/>
</dbReference>
<dbReference type="AlphaFoldDB" id="A0A4R4A6C9"/>
<evidence type="ECO:0000256" key="2">
    <source>
        <dbReference type="ARBA" id="ARBA00002876"/>
    </source>
</evidence>
<evidence type="ECO:0000256" key="1">
    <source>
        <dbReference type="ARBA" id="ARBA00000381"/>
    </source>
</evidence>
<dbReference type="InterPro" id="IPR006225">
    <property type="entry name" value="PsdUridine_synth_RluC/D"/>
</dbReference>
<dbReference type="SUPFAM" id="SSF55174">
    <property type="entry name" value="Alpha-L RNA-binding motif"/>
    <property type="match status" value="1"/>
</dbReference>
<dbReference type="GO" id="GO:0160141">
    <property type="term" value="F:23S rRNA pseudouridine(955/2504/2580) synthase activity"/>
    <property type="evidence" value="ECO:0007669"/>
    <property type="project" value="UniProtKB-EC"/>
</dbReference>
<keyword evidence="4" id="KW-0698">rRNA processing</keyword>
<dbReference type="GO" id="GO:0003723">
    <property type="term" value="F:RNA binding"/>
    <property type="evidence" value="ECO:0007669"/>
    <property type="project" value="UniProtKB-KW"/>
</dbReference>
<dbReference type="SUPFAM" id="SSF55120">
    <property type="entry name" value="Pseudouridine synthase"/>
    <property type="match status" value="1"/>
</dbReference>
<comment type="catalytic activity">
    <reaction evidence="9">
        <text>a uridine in RNA = a pseudouridine in RNA</text>
        <dbReference type="Rhea" id="RHEA:48348"/>
        <dbReference type="Rhea" id="RHEA-COMP:12068"/>
        <dbReference type="Rhea" id="RHEA-COMP:12069"/>
        <dbReference type="ChEBI" id="CHEBI:65314"/>
        <dbReference type="ChEBI" id="CHEBI:65315"/>
    </reaction>
</comment>
<dbReference type="EC" id="5.4.99.-" evidence="9"/>
<proteinExistence type="inferred from homology"/>
<dbReference type="EMBL" id="SMDC01000011">
    <property type="protein sequence ID" value="TCW34318.1"/>
    <property type="molecule type" value="Genomic_DNA"/>
</dbReference>
<evidence type="ECO:0000256" key="6">
    <source>
        <dbReference type="ARBA" id="ARBA00023235"/>
    </source>
</evidence>
<name>A0A4R4A6C9_MARGR</name>